<organism evidence="9 10">
    <name type="scientific">Parastrongyloides trichosuri</name>
    <name type="common">Possum-specific nematode worm</name>
    <dbReference type="NCBI Taxonomy" id="131310"/>
    <lineage>
        <taxon>Eukaryota</taxon>
        <taxon>Metazoa</taxon>
        <taxon>Ecdysozoa</taxon>
        <taxon>Nematoda</taxon>
        <taxon>Chromadorea</taxon>
        <taxon>Rhabditida</taxon>
        <taxon>Tylenchina</taxon>
        <taxon>Panagrolaimomorpha</taxon>
        <taxon>Strongyloidoidea</taxon>
        <taxon>Strongyloididae</taxon>
        <taxon>Parastrongyloides</taxon>
    </lineage>
</organism>
<evidence type="ECO:0000256" key="7">
    <source>
        <dbReference type="SAM" id="MobiDB-lite"/>
    </source>
</evidence>
<evidence type="ECO:0000313" key="9">
    <source>
        <dbReference type="Proteomes" id="UP000038045"/>
    </source>
</evidence>
<dbReference type="Proteomes" id="UP000038045">
    <property type="component" value="Unplaced"/>
</dbReference>
<sequence length="317" mass="36473">MSSNMPSWLHCNACCVTYSAKSLYLTNCGHIFCLKCLGNDATKMENSCLTCQKKVKLQEIGPHLLSGQSSSPFFTDPEKLYNECAKKVHKIRQFQIYHNNRYIKMLQHQAKIDDGERINKKLKYALSEKNLLTRRYEDEIKYLKQENNVLKQRMEKQKENIKKMGDDLKKFKSSSQMQRKVTYGDGENKSSNNRNKDYMETSRTNFNGLNGISIAFNDRSKELDKNNKSFSSSCNENKNSYKISLPSSNMMFDNSINGGNMFFDEKFQVNGSKDYNYLREKPLFKPVASSTQCVEGLDVAMSCNGSIISDITPRKTH</sequence>
<evidence type="ECO:0000313" key="10">
    <source>
        <dbReference type="WBParaSite" id="PTRK_0001114200.1"/>
    </source>
</evidence>
<dbReference type="GO" id="GO:0000795">
    <property type="term" value="C:synaptonemal complex"/>
    <property type="evidence" value="ECO:0007669"/>
    <property type="project" value="InterPro"/>
</dbReference>
<evidence type="ECO:0000256" key="6">
    <source>
        <dbReference type="SAM" id="Coils"/>
    </source>
</evidence>
<keyword evidence="1" id="KW-0479">Metal-binding</keyword>
<dbReference type="InterPro" id="IPR042123">
    <property type="entry name" value="Zip3/RNF212-like"/>
</dbReference>
<dbReference type="InterPro" id="IPR001841">
    <property type="entry name" value="Znf_RING"/>
</dbReference>
<dbReference type="GO" id="GO:0007129">
    <property type="term" value="P:homologous chromosome pairing at meiosis"/>
    <property type="evidence" value="ECO:0007669"/>
    <property type="project" value="TreeGrafter"/>
</dbReference>
<dbReference type="WBParaSite" id="PTRK_0001114200.1">
    <property type="protein sequence ID" value="PTRK_0001114200.1"/>
    <property type="gene ID" value="PTRK_0001114200"/>
</dbReference>
<dbReference type="GO" id="GO:0007131">
    <property type="term" value="P:reciprocal meiotic recombination"/>
    <property type="evidence" value="ECO:0007669"/>
    <property type="project" value="InterPro"/>
</dbReference>
<dbReference type="AlphaFoldDB" id="A0A0N4ZRK6"/>
<feature type="region of interest" description="Disordered" evidence="7">
    <location>
        <begin position="174"/>
        <end position="204"/>
    </location>
</feature>
<keyword evidence="3" id="KW-0862">Zinc</keyword>
<dbReference type="SUPFAM" id="SSF57850">
    <property type="entry name" value="RING/U-box"/>
    <property type="match status" value="1"/>
</dbReference>
<evidence type="ECO:0000259" key="8">
    <source>
        <dbReference type="PROSITE" id="PS50089"/>
    </source>
</evidence>
<dbReference type="Gene3D" id="3.30.40.10">
    <property type="entry name" value="Zinc/RING finger domain, C3HC4 (zinc finger)"/>
    <property type="match status" value="1"/>
</dbReference>
<protein>
    <submittedName>
        <fullName evidence="10">RING-type domain-containing protein</fullName>
    </submittedName>
</protein>
<feature type="domain" description="RING-type" evidence="8">
    <location>
        <begin position="11"/>
        <end position="52"/>
    </location>
</feature>
<evidence type="ECO:0000256" key="5">
    <source>
        <dbReference type="PROSITE-ProRule" id="PRU00175"/>
    </source>
</evidence>
<dbReference type="GO" id="GO:0016925">
    <property type="term" value="P:protein sumoylation"/>
    <property type="evidence" value="ECO:0007669"/>
    <property type="project" value="TreeGrafter"/>
</dbReference>
<evidence type="ECO:0000256" key="3">
    <source>
        <dbReference type="ARBA" id="ARBA00022833"/>
    </source>
</evidence>
<evidence type="ECO:0000256" key="4">
    <source>
        <dbReference type="ARBA" id="ARBA00023254"/>
    </source>
</evidence>
<dbReference type="PROSITE" id="PS00518">
    <property type="entry name" value="ZF_RING_1"/>
    <property type="match status" value="1"/>
</dbReference>
<dbReference type="Pfam" id="PF14634">
    <property type="entry name" value="zf-RING_5"/>
    <property type="match status" value="1"/>
</dbReference>
<feature type="coiled-coil region" evidence="6">
    <location>
        <begin position="133"/>
        <end position="174"/>
    </location>
</feature>
<dbReference type="PANTHER" id="PTHR22663">
    <property type="entry name" value="RING FINGER PROTEIN NARYA-RELATED"/>
    <property type="match status" value="1"/>
</dbReference>
<keyword evidence="6" id="KW-0175">Coiled coil</keyword>
<dbReference type="PANTHER" id="PTHR22663:SF17">
    <property type="entry name" value="RING FINGER PROTEIN NARYA-RELATED"/>
    <property type="match status" value="1"/>
</dbReference>
<dbReference type="InterPro" id="IPR017907">
    <property type="entry name" value="Znf_RING_CS"/>
</dbReference>
<reference evidence="10" key="1">
    <citation type="submission" date="2017-02" db="UniProtKB">
        <authorList>
            <consortium name="WormBaseParasite"/>
        </authorList>
    </citation>
    <scope>IDENTIFICATION</scope>
</reference>
<name>A0A0N4ZRK6_PARTI</name>
<dbReference type="GO" id="GO:0008270">
    <property type="term" value="F:zinc ion binding"/>
    <property type="evidence" value="ECO:0007669"/>
    <property type="project" value="UniProtKB-KW"/>
</dbReference>
<dbReference type="InterPro" id="IPR013083">
    <property type="entry name" value="Znf_RING/FYVE/PHD"/>
</dbReference>
<accession>A0A0N4ZRK6</accession>
<keyword evidence="9" id="KW-1185">Reference proteome</keyword>
<keyword evidence="2 5" id="KW-0863">Zinc-finger</keyword>
<dbReference type="STRING" id="131310.A0A0N4ZRK6"/>
<dbReference type="GO" id="GO:0019789">
    <property type="term" value="F:SUMO transferase activity"/>
    <property type="evidence" value="ECO:0007669"/>
    <property type="project" value="InterPro"/>
</dbReference>
<evidence type="ECO:0000256" key="2">
    <source>
        <dbReference type="ARBA" id="ARBA00022771"/>
    </source>
</evidence>
<proteinExistence type="predicted"/>
<evidence type="ECO:0000256" key="1">
    <source>
        <dbReference type="ARBA" id="ARBA00022723"/>
    </source>
</evidence>
<dbReference type="PROSITE" id="PS50089">
    <property type="entry name" value="ZF_RING_2"/>
    <property type="match status" value="1"/>
</dbReference>
<keyword evidence="4" id="KW-0469">Meiosis</keyword>